<dbReference type="Pfam" id="PF13714">
    <property type="entry name" value="PEP_mutase"/>
    <property type="match status" value="1"/>
</dbReference>
<gene>
    <name evidence="1" type="ORF">AWB79_06387</name>
</gene>
<sequence>MTCTTNTTPLRLANAWDAGINIEDGTDDPSLLAQKTGAIKAALANAKLDLFINARSDVFLANLAEPPHRVEESLRRVSLCANAGADGMFLPAIVELTDIEAVVKGTSLPLNVMARTDLADADALGRAGVRRLSAGSGIAEVLWGHASALARDFLAHGSARWGRSRATSPRRSFRITT</sequence>
<dbReference type="InterPro" id="IPR015813">
    <property type="entry name" value="Pyrv/PenolPyrv_kinase-like_dom"/>
</dbReference>
<dbReference type="Gene3D" id="3.20.20.60">
    <property type="entry name" value="Phosphoenolpyruvate-binding domains"/>
    <property type="match status" value="1"/>
</dbReference>
<name>A0A158D3H6_9BURK</name>
<evidence type="ECO:0000313" key="1">
    <source>
        <dbReference type="EMBL" id="SAK89182.1"/>
    </source>
</evidence>
<dbReference type="SUPFAM" id="SSF51621">
    <property type="entry name" value="Phosphoenolpyruvate/pyruvate domain"/>
    <property type="match status" value="1"/>
</dbReference>
<proteinExistence type="predicted"/>
<dbReference type="OrthoDB" id="9785398at2"/>
<dbReference type="Proteomes" id="UP000054851">
    <property type="component" value="Unassembled WGS sequence"/>
</dbReference>
<organism evidence="1 2">
    <name type="scientific">Caballeronia hypogeia</name>
    <dbReference type="NCBI Taxonomy" id="1777140"/>
    <lineage>
        <taxon>Bacteria</taxon>
        <taxon>Pseudomonadati</taxon>
        <taxon>Pseudomonadota</taxon>
        <taxon>Betaproteobacteria</taxon>
        <taxon>Burkholderiales</taxon>
        <taxon>Burkholderiaceae</taxon>
        <taxon>Caballeronia</taxon>
    </lineage>
</organism>
<dbReference type="RefSeq" id="WP_061171408.1">
    <property type="nucleotide sequence ID" value="NZ_FCOA02000033.1"/>
</dbReference>
<accession>A0A158D3H6</accession>
<comment type="caution">
    <text evidence="1">The sequence shown here is derived from an EMBL/GenBank/DDBJ whole genome shotgun (WGS) entry which is preliminary data.</text>
</comment>
<protein>
    <submittedName>
        <fullName evidence="1">PEP phosphonomutase</fullName>
    </submittedName>
</protein>
<dbReference type="STRING" id="1777140.AWB79_06387"/>
<keyword evidence="2" id="KW-1185">Reference proteome</keyword>
<dbReference type="AlphaFoldDB" id="A0A158D3H6"/>
<evidence type="ECO:0000313" key="2">
    <source>
        <dbReference type="Proteomes" id="UP000054851"/>
    </source>
</evidence>
<reference evidence="1" key="1">
    <citation type="submission" date="2016-01" db="EMBL/GenBank/DDBJ databases">
        <authorList>
            <person name="Peeters C."/>
        </authorList>
    </citation>
    <scope>NUCLEOTIDE SEQUENCE</scope>
    <source>
        <strain evidence="1">LMG 29322</strain>
    </source>
</reference>
<dbReference type="EMBL" id="FCOA02000033">
    <property type="protein sequence ID" value="SAK89182.1"/>
    <property type="molecule type" value="Genomic_DNA"/>
</dbReference>
<dbReference type="GO" id="GO:0003824">
    <property type="term" value="F:catalytic activity"/>
    <property type="evidence" value="ECO:0007669"/>
    <property type="project" value="InterPro"/>
</dbReference>
<dbReference type="InterPro" id="IPR040442">
    <property type="entry name" value="Pyrv_kinase-like_dom_sf"/>
</dbReference>